<evidence type="ECO:0000313" key="2">
    <source>
        <dbReference type="Proteomes" id="UP001162640"/>
    </source>
</evidence>
<proteinExistence type="predicted"/>
<accession>A0A9W7EA95</accession>
<evidence type="ECO:0000313" key="1">
    <source>
        <dbReference type="EMBL" id="GMH71283.1"/>
    </source>
</evidence>
<reference evidence="2" key="1">
    <citation type="journal article" date="2023" name="Commun. Biol.">
        <title>Genome analysis of Parmales, the sister group of diatoms, reveals the evolutionary specialization of diatoms from phago-mixotrophs to photoautotrophs.</title>
        <authorList>
            <person name="Ban H."/>
            <person name="Sato S."/>
            <person name="Yoshikawa S."/>
            <person name="Yamada K."/>
            <person name="Nakamura Y."/>
            <person name="Ichinomiya M."/>
            <person name="Sato N."/>
            <person name="Blanc-Mathieu R."/>
            <person name="Endo H."/>
            <person name="Kuwata A."/>
            <person name="Ogata H."/>
        </authorList>
    </citation>
    <scope>NUCLEOTIDE SEQUENCE [LARGE SCALE GENOMIC DNA]</scope>
</reference>
<dbReference type="Proteomes" id="UP001162640">
    <property type="component" value="Unassembled WGS sequence"/>
</dbReference>
<comment type="caution">
    <text evidence="1">The sequence shown here is derived from an EMBL/GenBank/DDBJ whole genome shotgun (WGS) entry which is preliminary data.</text>
</comment>
<dbReference type="AlphaFoldDB" id="A0A9W7EA95"/>
<gene>
    <name evidence="1" type="ORF">TL16_g05611</name>
</gene>
<name>A0A9W7EA95_9STRA</name>
<organism evidence="1 2">
    <name type="scientific">Triparma laevis f. inornata</name>
    <dbReference type="NCBI Taxonomy" id="1714386"/>
    <lineage>
        <taxon>Eukaryota</taxon>
        <taxon>Sar</taxon>
        <taxon>Stramenopiles</taxon>
        <taxon>Ochrophyta</taxon>
        <taxon>Bolidophyceae</taxon>
        <taxon>Parmales</taxon>
        <taxon>Triparmaceae</taxon>
        <taxon>Triparma</taxon>
    </lineage>
</organism>
<protein>
    <submittedName>
        <fullName evidence="1">Uncharacterized protein</fullName>
    </submittedName>
</protein>
<dbReference type="EMBL" id="BLQM01000164">
    <property type="protein sequence ID" value="GMH71283.1"/>
    <property type="molecule type" value="Genomic_DNA"/>
</dbReference>
<sequence>MKNGVLFKLGCLGEKFFEKLESPDNAFRSDMISHQTCKLANKNYDETSLSSITSFVNTCYRTPSKGITKQFLYRSLFAPQLQRCMDQGIDPSKIFLIDSETFKTR</sequence>